<keyword evidence="1" id="KW-0812">Transmembrane</keyword>
<sequence>MSPNKNRRANRTNRAFRGFSYCQEKQRGSALVIGIFVITVMFLMASALINVLEDADKQVNLEVWGTRALFAANSGADRALAQLFPLDGSASSCTNVSVTWTPPVAPGFHQCSVVLTCTPTTVASVTRFLITSAATCETGDCSSVNGNCLRVNRQVEVEARD</sequence>
<name>A0A330LZ90_9GAMM</name>
<dbReference type="EMBL" id="LS483452">
    <property type="protein sequence ID" value="SQH74918.1"/>
    <property type="molecule type" value="Genomic_DNA"/>
</dbReference>
<gene>
    <name evidence="2" type="ORF">SHEWBE_0949</name>
</gene>
<dbReference type="KEGG" id="sbk:SHEWBE_0949"/>
<feature type="transmembrane region" description="Helical" evidence="1">
    <location>
        <begin position="30"/>
        <end position="52"/>
    </location>
</feature>
<keyword evidence="1" id="KW-0472">Membrane</keyword>
<reference evidence="3" key="1">
    <citation type="submission" date="2018-06" db="EMBL/GenBank/DDBJ databases">
        <authorList>
            <person name="Cea G.-C."/>
            <person name="William W."/>
        </authorList>
    </citation>
    <scope>NUCLEOTIDE SEQUENCE [LARGE SCALE GENOMIC DNA]</scope>
    <source>
        <strain evidence="3">DB21MT-2</strain>
    </source>
</reference>
<accession>A0A330LZ90</accession>
<proteinExistence type="predicted"/>
<evidence type="ECO:0000313" key="3">
    <source>
        <dbReference type="Proteomes" id="UP000250123"/>
    </source>
</evidence>
<organism evidence="2 3">
    <name type="scientific">Shewanella benthica</name>
    <dbReference type="NCBI Taxonomy" id="43661"/>
    <lineage>
        <taxon>Bacteria</taxon>
        <taxon>Pseudomonadati</taxon>
        <taxon>Pseudomonadota</taxon>
        <taxon>Gammaproteobacteria</taxon>
        <taxon>Alteromonadales</taxon>
        <taxon>Shewanellaceae</taxon>
        <taxon>Shewanella</taxon>
    </lineage>
</organism>
<dbReference type="OrthoDB" id="5768004at2"/>
<evidence type="ECO:0000256" key="1">
    <source>
        <dbReference type="SAM" id="Phobius"/>
    </source>
</evidence>
<evidence type="ECO:0000313" key="2">
    <source>
        <dbReference type="EMBL" id="SQH74918.1"/>
    </source>
</evidence>
<keyword evidence="1" id="KW-1133">Transmembrane helix</keyword>
<dbReference type="RefSeq" id="WP_112351629.1">
    <property type="nucleotide sequence ID" value="NZ_LS483452.1"/>
</dbReference>
<dbReference type="Proteomes" id="UP000250123">
    <property type="component" value="Chromosome SHEWBE"/>
</dbReference>
<dbReference type="AlphaFoldDB" id="A0A330LZ90"/>
<protein>
    <submittedName>
        <fullName evidence="2">MSHA biogenesis protein MshP</fullName>
    </submittedName>
</protein>